<sequence>MSKSKKVQKSVLKVPHEVQLDIKSSEGTIDETAGADSDVKEVMAKKYLKNEYENEKKPLRFNVPFEDEVEVTGKPKLISVGPASTPKPTTEAPPITTFNYKNVYNKSTETVTSRNEIVNPEKYKYEVISSESIKTAESRIPLKKDTKQEKKKIPKKEEEIKRQDTGFYVLPVNKVSSQVSDDNFDFVDLDEKVLESAGSSPGQSSRINIKKGPNGQEYEYVYYYYYYDDDEEGKNGTNTNKIREDKALGSTTEKIYNGHDGPASEAYEEIKSSTNGARYLPTESSVQKTRKQQRTEVEEKEEVSSSERTRGTDSRYKNINRQQEPANNEILPVTVRPASRSRGRITNAQPAPADDIPAIGEERLPANTRFPPRSRNNSPTASPQPQETTSRTRNRESSTQSRVRLPNLGLLDSSSFRTHSSDASIDEDPIHDAELQRRPGSRTHTTEAPDLKRDEITTLSHRRGRPTTTSTTPTSPRVIDESEIPVSRRPQGRRPVEIPVSEDPEEEEPVVEVEDKAERGNGRRPETTRISDLEEGDIGITRTPSEEETGEVKGTEVTTEDESTLGLTMMEKVAYDLYAILQQTQDENIQTNFVDGNTTDITTEDELYTEVTTFSTTTTTTTTEPTTTTTTTEAPSTVAAGRGRYRTRGGAGVGLAKTRGKLSTTTTTTEAPVEVTSQRARGRFQSHSRTPGGSRRVPKPKVEVEEEAAPKEEAPKPTVERTFGGRNRFRGGVKPATTSTTTTAAPSTASGAASIAGSRISSIDRYNSRRRGNRVSVSTTSQPTAEDNLETEQHQDAAPVNPPEEPAVKPASRNRIHTAGARPLRPGPRIPLNLAQRGRVQSTTVSAPVEAEEPVAEKELPEAEQPTSQGEEVQEPVVTPAPDALSRLKNRRLRIGPSGAQPRPSPSPVTPPANRKKLVSSLLPKRRPGEEKVVEKQEETVEERHEEEIYDEDASPSSIEPSSTTEADKGLPGLLNGRRRNLIRRPGTLYSRSQQQAEAA</sequence>
<evidence type="ECO:0000313" key="2">
    <source>
        <dbReference type="EMBL" id="KAL0277634.1"/>
    </source>
</evidence>
<gene>
    <name evidence="2" type="ORF">PYX00_004858</name>
</gene>
<organism evidence="2">
    <name type="scientific">Menopon gallinae</name>
    <name type="common">poultry shaft louse</name>
    <dbReference type="NCBI Taxonomy" id="328185"/>
    <lineage>
        <taxon>Eukaryota</taxon>
        <taxon>Metazoa</taxon>
        <taxon>Ecdysozoa</taxon>
        <taxon>Arthropoda</taxon>
        <taxon>Hexapoda</taxon>
        <taxon>Insecta</taxon>
        <taxon>Pterygota</taxon>
        <taxon>Neoptera</taxon>
        <taxon>Paraneoptera</taxon>
        <taxon>Psocodea</taxon>
        <taxon>Troctomorpha</taxon>
        <taxon>Phthiraptera</taxon>
        <taxon>Amblycera</taxon>
        <taxon>Menoponidae</taxon>
        <taxon>Menopon</taxon>
    </lineage>
</organism>
<feature type="compositionally biased region" description="Basic and acidic residues" evidence="1">
    <location>
        <begin position="927"/>
        <end position="947"/>
    </location>
</feature>
<feature type="compositionally biased region" description="Basic and acidic residues" evidence="1">
    <location>
        <begin position="513"/>
        <end position="527"/>
    </location>
</feature>
<feature type="compositionally biased region" description="Low complexity" evidence="1">
    <location>
        <begin position="386"/>
        <end position="402"/>
    </location>
</feature>
<evidence type="ECO:0000256" key="1">
    <source>
        <dbReference type="SAM" id="MobiDB-lite"/>
    </source>
</evidence>
<feature type="compositionally biased region" description="Polar residues" evidence="1">
    <location>
        <begin position="374"/>
        <end position="385"/>
    </location>
</feature>
<feature type="region of interest" description="Disordered" evidence="1">
    <location>
        <begin position="614"/>
        <end position="1000"/>
    </location>
</feature>
<accession>A0AAW2I602</accession>
<feature type="compositionally biased region" description="Polar residues" evidence="1">
    <location>
        <begin position="317"/>
        <end position="326"/>
    </location>
</feature>
<reference evidence="2" key="1">
    <citation type="journal article" date="2024" name="Gigascience">
        <title>Chromosome-level genome of the poultry shaft louse Menopon gallinae provides insight into the host-switching and adaptive evolution of parasitic lice.</title>
        <authorList>
            <person name="Xu Y."/>
            <person name="Ma L."/>
            <person name="Liu S."/>
            <person name="Liang Y."/>
            <person name="Liu Q."/>
            <person name="He Z."/>
            <person name="Tian L."/>
            <person name="Duan Y."/>
            <person name="Cai W."/>
            <person name="Li H."/>
            <person name="Song F."/>
        </authorList>
    </citation>
    <scope>NUCLEOTIDE SEQUENCE</scope>
    <source>
        <strain evidence="2">Cailab_2023a</strain>
    </source>
</reference>
<feature type="compositionally biased region" description="Polar residues" evidence="1">
    <location>
        <begin position="990"/>
        <end position="1000"/>
    </location>
</feature>
<feature type="region of interest" description="Disordered" evidence="1">
    <location>
        <begin position="139"/>
        <end position="158"/>
    </location>
</feature>
<feature type="compositionally biased region" description="Low complexity" evidence="1">
    <location>
        <begin position="466"/>
        <end position="476"/>
    </location>
</feature>
<feature type="compositionally biased region" description="Basic and acidic residues" evidence="1">
    <location>
        <begin position="293"/>
        <end position="316"/>
    </location>
</feature>
<feature type="compositionally biased region" description="Low complexity" evidence="1">
    <location>
        <begin position="614"/>
        <end position="642"/>
    </location>
</feature>
<feature type="region of interest" description="Disordered" evidence="1">
    <location>
        <begin position="77"/>
        <end position="96"/>
    </location>
</feature>
<feature type="compositionally biased region" description="Low complexity" evidence="1">
    <location>
        <begin position="350"/>
        <end position="359"/>
    </location>
</feature>
<name>A0AAW2I602_9NEOP</name>
<feature type="compositionally biased region" description="Polar residues" evidence="1">
    <location>
        <begin position="272"/>
        <end position="287"/>
    </location>
</feature>
<feature type="compositionally biased region" description="Low complexity" evidence="1">
    <location>
        <begin position="720"/>
        <end position="761"/>
    </location>
</feature>
<feature type="compositionally biased region" description="Acidic residues" evidence="1">
    <location>
        <begin position="500"/>
        <end position="512"/>
    </location>
</feature>
<feature type="region of interest" description="Disordered" evidence="1">
    <location>
        <begin position="544"/>
        <end position="563"/>
    </location>
</feature>
<comment type="caution">
    <text evidence="2">The sequence shown here is derived from an EMBL/GenBank/DDBJ whole genome shotgun (WGS) entry which is preliminary data.</text>
</comment>
<feature type="compositionally biased region" description="Low complexity" evidence="1">
    <location>
        <begin position="955"/>
        <end position="976"/>
    </location>
</feature>
<feature type="compositionally biased region" description="Basic and acidic residues" evidence="1">
    <location>
        <begin position="139"/>
        <end position="148"/>
    </location>
</feature>
<dbReference type="EMBL" id="JARGDH010000002">
    <property type="protein sequence ID" value="KAL0277634.1"/>
    <property type="molecule type" value="Genomic_DNA"/>
</dbReference>
<feature type="compositionally biased region" description="Polar residues" evidence="1">
    <location>
        <begin position="412"/>
        <end position="423"/>
    </location>
</feature>
<proteinExistence type="predicted"/>
<feature type="compositionally biased region" description="Basic and acidic residues" evidence="1">
    <location>
        <begin position="428"/>
        <end position="437"/>
    </location>
</feature>
<dbReference type="AlphaFoldDB" id="A0AAW2I602"/>
<feature type="compositionally biased region" description="Basic and acidic residues" evidence="1">
    <location>
        <begin position="444"/>
        <end position="456"/>
    </location>
</feature>
<protein>
    <submittedName>
        <fullName evidence="2">Uncharacterized protein</fullName>
    </submittedName>
</protein>
<feature type="compositionally biased region" description="Basic and acidic residues" evidence="1">
    <location>
        <begin position="700"/>
        <end position="719"/>
    </location>
</feature>
<feature type="region of interest" description="Disordered" evidence="1">
    <location>
        <begin position="253"/>
        <end position="527"/>
    </location>
</feature>